<proteinExistence type="predicted"/>
<feature type="region of interest" description="Disordered" evidence="1">
    <location>
        <begin position="22"/>
        <end position="41"/>
    </location>
</feature>
<name>A0A0U1DSA4_9MYCO</name>
<keyword evidence="3" id="KW-1185">Reference proteome</keyword>
<reference evidence="3" key="1">
    <citation type="submission" date="2015-03" db="EMBL/GenBank/DDBJ databases">
        <authorList>
            <person name="Urmite Genomes"/>
        </authorList>
    </citation>
    <scope>NUCLEOTIDE SEQUENCE [LARGE SCALE GENOMIC DNA]</scope>
    <source>
        <strain evidence="3">CSUR P1344</strain>
    </source>
</reference>
<dbReference type="RefSeq" id="WP_090423460.1">
    <property type="nucleotide sequence ID" value="NZ_CTEC01000002.1"/>
</dbReference>
<evidence type="ECO:0000313" key="2">
    <source>
        <dbReference type="EMBL" id="CQD21793.1"/>
    </source>
</evidence>
<accession>A0A0U1DSA4</accession>
<protein>
    <submittedName>
        <fullName evidence="2">Nucleoid-associated protein YbaB</fullName>
    </submittedName>
</protein>
<dbReference type="Gene3D" id="3.30.1310.10">
    <property type="entry name" value="Nucleoid-associated protein YbaB-like domain"/>
    <property type="match status" value="1"/>
</dbReference>
<evidence type="ECO:0000313" key="3">
    <source>
        <dbReference type="Proteomes" id="UP000199601"/>
    </source>
</evidence>
<gene>
    <name evidence="2" type="primary">ybaB_4</name>
    <name evidence="2" type="ORF">BN000_05363</name>
</gene>
<dbReference type="EMBL" id="CTEC01000002">
    <property type="protein sequence ID" value="CQD21793.1"/>
    <property type="molecule type" value="Genomic_DNA"/>
</dbReference>
<dbReference type="InterPro" id="IPR036894">
    <property type="entry name" value="YbaB-like_sf"/>
</dbReference>
<dbReference type="Pfam" id="PF02575">
    <property type="entry name" value="YbaB_DNA_bd"/>
    <property type="match status" value="1"/>
</dbReference>
<sequence length="115" mass="12455">MTAGMHPQLAEAMEFGQRFQSALEDQMHRTNTEPSTATDEGKTVEVTLNGRRGITDLHIEDGLLRLGAETVEQRVNEALRNAAAEVNAANEAQHRQLVESLAGIATLMTESLGLA</sequence>
<dbReference type="Proteomes" id="UP000199601">
    <property type="component" value="Unassembled WGS sequence"/>
</dbReference>
<organism evidence="2 3">
    <name type="scientific">Mycobacterium europaeum</name>
    <dbReference type="NCBI Taxonomy" id="761804"/>
    <lineage>
        <taxon>Bacteria</taxon>
        <taxon>Bacillati</taxon>
        <taxon>Actinomycetota</taxon>
        <taxon>Actinomycetes</taxon>
        <taxon>Mycobacteriales</taxon>
        <taxon>Mycobacteriaceae</taxon>
        <taxon>Mycobacterium</taxon>
        <taxon>Mycobacterium simiae complex</taxon>
    </lineage>
</organism>
<dbReference type="SUPFAM" id="SSF82607">
    <property type="entry name" value="YbaB-like"/>
    <property type="match status" value="1"/>
</dbReference>
<dbReference type="GO" id="GO:0003677">
    <property type="term" value="F:DNA binding"/>
    <property type="evidence" value="ECO:0007669"/>
    <property type="project" value="InterPro"/>
</dbReference>
<dbReference type="AlphaFoldDB" id="A0A0U1DSA4"/>
<evidence type="ECO:0000256" key="1">
    <source>
        <dbReference type="SAM" id="MobiDB-lite"/>
    </source>
</evidence>
<dbReference type="InterPro" id="IPR004401">
    <property type="entry name" value="YbaB/EbfC"/>
</dbReference>